<reference evidence="1" key="1">
    <citation type="submission" date="2020-12" db="EMBL/GenBank/DDBJ databases">
        <authorList>
            <person name="Iha C."/>
        </authorList>
    </citation>
    <scope>NUCLEOTIDE SEQUENCE</scope>
</reference>
<dbReference type="EMBL" id="CAJHUC010000357">
    <property type="protein sequence ID" value="CAD7695503.1"/>
    <property type="molecule type" value="Genomic_DNA"/>
</dbReference>
<dbReference type="AlphaFoldDB" id="A0A8S1ILT3"/>
<protein>
    <submittedName>
        <fullName evidence="1">Uncharacterized protein</fullName>
    </submittedName>
</protein>
<accession>A0A8S1ILT3</accession>
<gene>
    <name evidence="1" type="ORF">OSTQU699_LOCUS864</name>
</gene>
<proteinExistence type="predicted"/>
<sequence length="266" mass="29464">MACSSRWIWRPLAWSGCCGWGGPGQDKVHAVAARVGTCAWLVHSRQASRHAGSDLHTDREPECSYVEVSLNVPEVHSKGNLDIFVMKLKSEELDIHWVTTAVGPKDSVVSAITTDPGDRLHIAGRFEGSLQLPSSQSVFSFALFDALVATFRHRMMWCCLSHPHPPPPLEGPRPGGAPLGWLFGLFCLWQWQQWLWVLQNGGDRFTSGSGIRWDWRVSALTRARLCGACPLMATCLAARNSVWCGCVRVDDPTANYVLFDYRGTAT</sequence>
<dbReference type="Proteomes" id="UP000708148">
    <property type="component" value="Unassembled WGS sequence"/>
</dbReference>
<evidence type="ECO:0000313" key="1">
    <source>
        <dbReference type="EMBL" id="CAD7695503.1"/>
    </source>
</evidence>
<keyword evidence="2" id="KW-1185">Reference proteome</keyword>
<organism evidence="1 2">
    <name type="scientific">Ostreobium quekettii</name>
    <dbReference type="NCBI Taxonomy" id="121088"/>
    <lineage>
        <taxon>Eukaryota</taxon>
        <taxon>Viridiplantae</taxon>
        <taxon>Chlorophyta</taxon>
        <taxon>core chlorophytes</taxon>
        <taxon>Ulvophyceae</taxon>
        <taxon>TCBD clade</taxon>
        <taxon>Bryopsidales</taxon>
        <taxon>Ostreobineae</taxon>
        <taxon>Ostreobiaceae</taxon>
        <taxon>Ostreobium</taxon>
    </lineage>
</organism>
<name>A0A8S1ILT3_9CHLO</name>
<evidence type="ECO:0000313" key="2">
    <source>
        <dbReference type="Proteomes" id="UP000708148"/>
    </source>
</evidence>
<comment type="caution">
    <text evidence="1">The sequence shown here is derived from an EMBL/GenBank/DDBJ whole genome shotgun (WGS) entry which is preliminary data.</text>
</comment>